<accession>A0A2S9QG36</accession>
<proteinExistence type="predicted"/>
<organism evidence="1 2">
    <name type="scientific">Labrys okinawensis</name>
    <dbReference type="NCBI Taxonomy" id="346911"/>
    <lineage>
        <taxon>Bacteria</taxon>
        <taxon>Pseudomonadati</taxon>
        <taxon>Pseudomonadota</taxon>
        <taxon>Alphaproteobacteria</taxon>
        <taxon>Hyphomicrobiales</taxon>
        <taxon>Xanthobacteraceae</taxon>
        <taxon>Labrys</taxon>
    </lineage>
</organism>
<dbReference type="Pfam" id="PF04364">
    <property type="entry name" value="DNA_pol3_chi"/>
    <property type="match status" value="1"/>
</dbReference>
<dbReference type="PANTHER" id="PTHR38767">
    <property type="entry name" value="DNA POLYMERASE III SUBUNIT CHI"/>
    <property type="match status" value="1"/>
</dbReference>
<evidence type="ECO:0000313" key="1">
    <source>
        <dbReference type="EMBL" id="PRH88260.1"/>
    </source>
</evidence>
<dbReference type="RefSeq" id="WP_105861925.1">
    <property type="nucleotide sequence ID" value="NZ_PUEJ01000003.1"/>
</dbReference>
<keyword evidence="2" id="KW-1185">Reference proteome</keyword>
<reference evidence="1 2" key="1">
    <citation type="submission" date="2018-02" db="EMBL/GenBank/DDBJ databases">
        <title>Whole genome sequencing of endophytic bacterium.</title>
        <authorList>
            <person name="Eedara R."/>
            <person name="Podile A.R."/>
        </authorList>
    </citation>
    <scope>NUCLEOTIDE SEQUENCE [LARGE SCALE GENOMIC DNA]</scope>
    <source>
        <strain evidence="1 2">RP1T</strain>
    </source>
</reference>
<sequence>MTELLFYHLQRAPLERVLPGLLEKSLQRGWRCAVQGPQERLRSLDDMLWTYNDEAFLPHGLESDDGPAQPIVLVTHEGNPNGAAIRFLVDGAPLPPDAPSYERIVLMFDGNDAEAVQGARDQWKQAKELGFAATYWQQSEEGRWEKKA</sequence>
<dbReference type="Gene3D" id="3.40.50.10110">
    <property type="entry name" value="DNA polymerase III subunit chi"/>
    <property type="match status" value="1"/>
</dbReference>
<dbReference type="GO" id="GO:0003677">
    <property type="term" value="F:DNA binding"/>
    <property type="evidence" value="ECO:0007669"/>
    <property type="project" value="InterPro"/>
</dbReference>
<comment type="caution">
    <text evidence="1">The sequence shown here is derived from an EMBL/GenBank/DDBJ whole genome shotgun (WGS) entry which is preliminary data.</text>
</comment>
<dbReference type="SUPFAM" id="SSF102400">
    <property type="entry name" value="DNA polymerase III chi subunit"/>
    <property type="match status" value="1"/>
</dbReference>
<gene>
    <name evidence="1" type="ORF">C5L14_10350</name>
</gene>
<name>A0A2S9QG36_9HYPH</name>
<dbReference type="NCBIfam" id="NF004347">
    <property type="entry name" value="PRK05728.1-4"/>
    <property type="match status" value="1"/>
</dbReference>
<dbReference type="PANTHER" id="PTHR38767:SF1">
    <property type="entry name" value="DNA POLYMERASE III SUBUNIT CHI"/>
    <property type="match status" value="1"/>
</dbReference>
<dbReference type="GO" id="GO:0032298">
    <property type="term" value="P:positive regulation of DNA-templated DNA replication initiation"/>
    <property type="evidence" value="ECO:0007669"/>
    <property type="project" value="TreeGrafter"/>
</dbReference>
<protein>
    <submittedName>
        <fullName evidence="1">DNA polymerase III subunit chi</fullName>
    </submittedName>
</protein>
<dbReference type="GO" id="GO:0003887">
    <property type="term" value="F:DNA-directed DNA polymerase activity"/>
    <property type="evidence" value="ECO:0007669"/>
    <property type="project" value="InterPro"/>
</dbReference>
<dbReference type="OrthoDB" id="9795973at2"/>
<evidence type="ECO:0000313" key="2">
    <source>
        <dbReference type="Proteomes" id="UP000237682"/>
    </source>
</evidence>
<dbReference type="AlphaFoldDB" id="A0A2S9QG36"/>
<dbReference type="InterPro" id="IPR007459">
    <property type="entry name" value="DNA_pol3_chi"/>
</dbReference>
<dbReference type="InterPro" id="IPR036768">
    <property type="entry name" value="PolIII_chi_sf"/>
</dbReference>
<dbReference type="EMBL" id="PUEJ01000003">
    <property type="protein sequence ID" value="PRH88260.1"/>
    <property type="molecule type" value="Genomic_DNA"/>
</dbReference>
<dbReference type="GO" id="GO:0006260">
    <property type="term" value="P:DNA replication"/>
    <property type="evidence" value="ECO:0007669"/>
    <property type="project" value="InterPro"/>
</dbReference>
<dbReference type="Proteomes" id="UP000237682">
    <property type="component" value="Unassembled WGS sequence"/>
</dbReference>